<protein>
    <recommendedName>
        <fullName evidence="1">diguanylate cyclase</fullName>
        <ecNumber evidence="1">2.7.7.65</ecNumber>
    </recommendedName>
</protein>
<comment type="catalytic activity">
    <reaction evidence="2">
        <text>2 GTP = 3',3'-c-di-GMP + 2 diphosphate</text>
        <dbReference type="Rhea" id="RHEA:24898"/>
        <dbReference type="ChEBI" id="CHEBI:33019"/>
        <dbReference type="ChEBI" id="CHEBI:37565"/>
        <dbReference type="ChEBI" id="CHEBI:58805"/>
        <dbReference type="EC" id="2.7.7.65"/>
    </reaction>
</comment>
<dbReference type="RefSeq" id="WP_345919072.1">
    <property type="nucleotide sequence ID" value="NZ_JBDIVE010000003.1"/>
</dbReference>
<dbReference type="InterPro" id="IPR000160">
    <property type="entry name" value="GGDEF_dom"/>
</dbReference>
<dbReference type="CDD" id="cd01949">
    <property type="entry name" value="GGDEF"/>
    <property type="match status" value="1"/>
</dbReference>
<keyword evidence="3" id="KW-0175">Coiled coil</keyword>
<reference evidence="6 7" key="1">
    <citation type="journal article" date="2018" name="Int. J. Syst. Evol. Microbiol.">
        <title>Uliginosibacterium sediminicola sp. nov., isolated from freshwater sediment.</title>
        <authorList>
            <person name="Hwang W.M."/>
            <person name="Kim S.M."/>
            <person name="Kang K."/>
            <person name="Ahn T.Y."/>
        </authorList>
    </citation>
    <scope>NUCLEOTIDE SEQUENCE [LARGE SCALE GENOMIC DNA]</scope>
    <source>
        <strain evidence="6 7">M1-21</strain>
    </source>
</reference>
<keyword evidence="6" id="KW-0808">Transferase</keyword>
<dbReference type="Proteomes" id="UP001410394">
    <property type="component" value="Unassembled WGS sequence"/>
</dbReference>
<feature type="compositionally biased region" description="Low complexity" evidence="4">
    <location>
        <begin position="168"/>
        <end position="189"/>
    </location>
</feature>
<dbReference type="PROSITE" id="PS50887">
    <property type="entry name" value="GGDEF"/>
    <property type="match status" value="1"/>
</dbReference>
<dbReference type="EMBL" id="JBDIVE010000003">
    <property type="protein sequence ID" value="MEN3068302.1"/>
    <property type="molecule type" value="Genomic_DNA"/>
</dbReference>
<dbReference type="InterPro" id="IPR050469">
    <property type="entry name" value="Diguanylate_Cyclase"/>
</dbReference>
<proteinExistence type="predicted"/>
<evidence type="ECO:0000256" key="3">
    <source>
        <dbReference type="SAM" id="Coils"/>
    </source>
</evidence>
<dbReference type="GO" id="GO:0052621">
    <property type="term" value="F:diguanylate cyclase activity"/>
    <property type="evidence" value="ECO:0007669"/>
    <property type="project" value="UniProtKB-EC"/>
</dbReference>
<evidence type="ECO:0000313" key="7">
    <source>
        <dbReference type="Proteomes" id="UP001410394"/>
    </source>
</evidence>
<feature type="coiled-coil region" evidence="3">
    <location>
        <begin position="403"/>
        <end position="430"/>
    </location>
</feature>
<keyword evidence="7" id="KW-1185">Reference proteome</keyword>
<evidence type="ECO:0000256" key="2">
    <source>
        <dbReference type="ARBA" id="ARBA00034247"/>
    </source>
</evidence>
<feature type="domain" description="GGDEF" evidence="5">
    <location>
        <begin position="461"/>
        <end position="591"/>
    </location>
</feature>
<dbReference type="NCBIfam" id="TIGR00254">
    <property type="entry name" value="GGDEF"/>
    <property type="match status" value="1"/>
</dbReference>
<dbReference type="Gene3D" id="3.30.70.270">
    <property type="match status" value="1"/>
</dbReference>
<dbReference type="SMART" id="SM00267">
    <property type="entry name" value="GGDEF"/>
    <property type="match status" value="1"/>
</dbReference>
<organism evidence="6 7">
    <name type="scientific">Uliginosibacterium sediminicola</name>
    <dbReference type="NCBI Taxonomy" id="2024550"/>
    <lineage>
        <taxon>Bacteria</taxon>
        <taxon>Pseudomonadati</taxon>
        <taxon>Pseudomonadota</taxon>
        <taxon>Betaproteobacteria</taxon>
        <taxon>Rhodocyclales</taxon>
        <taxon>Zoogloeaceae</taxon>
        <taxon>Uliginosibacterium</taxon>
    </lineage>
</organism>
<evidence type="ECO:0000256" key="1">
    <source>
        <dbReference type="ARBA" id="ARBA00012528"/>
    </source>
</evidence>
<accession>A0ABU9YX58</accession>
<sequence>MAELTPSEIAREVLVRLATQRKPPTPDNYRDLYHQIAGTSAEEIFPERQLKQIAVALPRVNSEQVKLARRFENAIAEQNWQGFKTQFVSFFSDTTATPPAWGSLIRELVMQYERPITGLTSLNKLDALSHVLDASSSDSGLLYTRLQGLLRGWTQGGTAEPVSGALTPGALPAESGAAASGPTTTSAPSNSLLSAPDTWRELIGQTLETAIGTLLIDTPELVQQAASLSRALQNPNDLDEQVFSAHLKEFSRKVQLVVQDQSYIRQALMNLLQLVIENIAELSVEDKWLQGQMSMVLELFSRPLDKNVLDELRERLRDVIYKQGTLKRSLSEAHDKLRNMLAHFIDHLSELATSTGQYQSKIEIFADRVSKADSIIELSGLVDDVLSETRIIENRTRHSQEELTSLRATVDQAYREIGRLEDELQQASELVRHDPLTGALNRKGLDEMLAREMARQQRRQSRLCIALLDVDNFKQLNDTYGHATGDDALKHLAQVIRETLRPQDSCGRYGGEEFVILLPDTPIDDAIIAITRLQRELTKRFFLYENQKLLITFSAGVTERQIGEEAQPVIERADKAMYRAKRAGKNRVEAV</sequence>
<dbReference type="SUPFAM" id="SSF55073">
    <property type="entry name" value="Nucleotide cyclase"/>
    <property type="match status" value="1"/>
</dbReference>
<feature type="region of interest" description="Disordered" evidence="4">
    <location>
        <begin position="161"/>
        <end position="193"/>
    </location>
</feature>
<dbReference type="PANTHER" id="PTHR45138">
    <property type="entry name" value="REGULATORY COMPONENTS OF SENSORY TRANSDUCTION SYSTEM"/>
    <property type="match status" value="1"/>
</dbReference>
<comment type="caution">
    <text evidence="6">The sequence shown here is derived from an EMBL/GenBank/DDBJ whole genome shotgun (WGS) entry which is preliminary data.</text>
</comment>
<evidence type="ECO:0000259" key="5">
    <source>
        <dbReference type="PROSITE" id="PS50887"/>
    </source>
</evidence>
<keyword evidence="6" id="KW-0548">Nucleotidyltransferase</keyword>
<dbReference type="InterPro" id="IPR043128">
    <property type="entry name" value="Rev_trsase/Diguanyl_cyclase"/>
</dbReference>
<name>A0ABU9YX58_9RHOO</name>
<evidence type="ECO:0000313" key="6">
    <source>
        <dbReference type="EMBL" id="MEN3068302.1"/>
    </source>
</evidence>
<dbReference type="EC" id="2.7.7.65" evidence="1"/>
<dbReference type="InterPro" id="IPR029787">
    <property type="entry name" value="Nucleotide_cyclase"/>
</dbReference>
<dbReference type="PANTHER" id="PTHR45138:SF9">
    <property type="entry name" value="DIGUANYLATE CYCLASE DGCM-RELATED"/>
    <property type="match status" value="1"/>
</dbReference>
<dbReference type="Pfam" id="PF00990">
    <property type="entry name" value="GGDEF"/>
    <property type="match status" value="1"/>
</dbReference>
<evidence type="ECO:0000256" key="4">
    <source>
        <dbReference type="SAM" id="MobiDB-lite"/>
    </source>
</evidence>
<gene>
    <name evidence="6" type="ORF">ABDB84_07405</name>
</gene>